<accession>A0A9D4XZ16</accession>
<evidence type="ECO:0000313" key="3">
    <source>
        <dbReference type="Proteomes" id="UP001058974"/>
    </source>
</evidence>
<dbReference type="AlphaFoldDB" id="A0A9D4XZ16"/>
<protein>
    <recommendedName>
        <fullName evidence="4">RNA-directed DNA polymerase, eukaryota, reverse transcriptase zinc-binding domain protein</fullName>
    </recommendedName>
</protein>
<evidence type="ECO:0000256" key="1">
    <source>
        <dbReference type="SAM" id="MobiDB-lite"/>
    </source>
</evidence>
<evidence type="ECO:0008006" key="4">
    <source>
        <dbReference type="Google" id="ProtNLM"/>
    </source>
</evidence>
<dbReference type="EMBL" id="JAMSHJ010000003">
    <property type="protein sequence ID" value="KAI5429587.1"/>
    <property type="molecule type" value="Genomic_DNA"/>
</dbReference>
<keyword evidence="3" id="KW-1185">Reference proteome</keyword>
<sequence>MLEESESEDQTLALKNTSEDYAFDGERDSEENGMWCIGKDFNAIKKEGEMKGISSMVNSSERTEFNEFIYYLGVKEAIKELNALDFEVANTSVLNGDEMDRKRSLENNKVCHSNFEKESILRQKAKKKWLVEGDSDSKLFHKAMNQSFRRNIVLEIYSVNGWVEKVDDVKREVKSHFEAIFQDLVYRIPSLDGFVFHSLNDVDRILLESPFSMEDLKGIIIGMVIETKF</sequence>
<feature type="region of interest" description="Disordered" evidence="1">
    <location>
        <begin position="1"/>
        <end position="27"/>
    </location>
</feature>
<evidence type="ECO:0000313" key="2">
    <source>
        <dbReference type="EMBL" id="KAI5429587.1"/>
    </source>
</evidence>
<proteinExistence type="predicted"/>
<name>A0A9D4XZ16_PEA</name>
<organism evidence="2 3">
    <name type="scientific">Pisum sativum</name>
    <name type="common">Garden pea</name>
    <name type="synonym">Lathyrus oleraceus</name>
    <dbReference type="NCBI Taxonomy" id="3888"/>
    <lineage>
        <taxon>Eukaryota</taxon>
        <taxon>Viridiplantae</taxon>
        <taxon>Streptophyta</taxon>
        <taxon>Embryophyta</taxon>
        <taxon>Tracheophyta</taxon>
        <taxon>Spermatophyta</taxon>
        <taxon>Magnoliopsida</taxon>
        <taxon>eudicotyledons</taxon>
        <taxon>Gunneridae</taxon>
        <taxon>Pentapetalae</taxon>
        <taxon>rosids</taxon>
        <taxon>fabids</taxon>
        <taxon>Fabales</taxon>
        <taxon>Fabaceae</taxon>
        <taxon>Papilionoideae</taxon>
        <taxon>50 kb inversion clade</taxon>
        <taxon>NPAAA clade</taxon>
        <taxon>Hologalegina</taxon>
        <taxon>IRL clade</taxon>
        <taxon>Fabeae</taxon>
        <taxon>Lathyrus</taxon>
    </lineage>
</organism>
<gene>
    <name evidence="2" type="ORF">KIW84_034243</name>
</gene>
<reference evidence="2 3" key="1">
    <citation type="journal article" date="2022" name="Nat. Genet.">
        <title>Improved pea reference genome and pan-genome highlight genomic features and evolutionary characteristics.</title>
        <authorList>
            <person name="Yang T."/>
            <person name="Liu R."/>
            <person name="Luo Y."/>
            <person name="Hu S."/>
            <person name="Wang D."/>
            <person name="Wang C."/>
            <person name="Pandey M.K."/>
            <person name="Ge S."/>
            <person name="Xu Q."/>
            <person name="Li N."/>
            <person name="Li G."/>
            <person name="Huang Y."/>
            <person name="Saxena R.K."/>
            <person name="Ji Y."/>
            <person name="Li M."/>
            <person name="Yan X."/>
            <person name="He Y."/>
            <person name="Liu Y."/>
            <person name="Wang X."/>
            <person name="Xiang C."/>
            <person name="Varshney R.K."/>
            <person name="Ding H."/>
            <person name="Gao S."/>
            <person name="Zong X."/>
        </authorList>
    </citation>
    <scope>NUCLEOTIDE SEQUENCE [LARGE SCALE GENOMIC DNA]</scope>
    <source>
        <strain evidence="2 3">cv. Zhongwan 6</strain>
    </source>
</reference>
<dbReference type="Proteomes" id="UP001058974">
    <property type="component" value="Chromosome 3"/>
</dbReference>
<dbReference type="Gramene" id="Psat03G0424300-T1">
    <property type="protein sequence ID" value="KAI5429587.1"/>
    <property type="gene ID" value="KIW84_034243"/>
</dbReference>
<comment type="caution">
    <text evidence="2">The sequence shown here is derived from an EMBL/GenBank/DDBJ whole genome shotgun (WGS) entry which is preliminary data.</text>
</comment>